<dbReference type="PATRIC" id="fig|1229909.8.peg.375"/>
<gene>
    <name evidence="1" type="ORF">NSED_01795</name>
</gene>
<dbReference type="EMBL" id="CP003843">
    <property type="protein sequence ID" value="AFS82171.1"/>
    <property type="molecule type" value="Genomic_DNA"/>
</dbReference>
<sequence length="866" mass="90967">MLIGFHTYGMAYADPQITIDEAVAQTDPPFTINDSASTVLFRILSDGQVIIDQFLQLSGAGLTQVRTYVFPDSSGTVVLEDTSQTLTSKNIDADSNTITNIDDSEIKTGANIALSKLATDPLARASHTGTQTASTISDFDNQVILSRLDQMTSPTSDVSLNNQKITNLADPTASTDAATKNYVDATSQGLDIKQSVRVATTTAGTFASDFENGDTIDGVVLATGNRILIKNQASGEENGIYTINVSGAPTRATDADVSAEVTPGMFCFVREGTVNADFGFVLATDDPITLDTTPLVFTQFSGVPIGETNTSSNTLADDATRFGLANAKSGVDLPFKVLKEGSNIDLTTDADQVIVTVTGAELSVNKNAASGYAGLDGSSRIDKAQSPSDTVYTDDGQTLTTKTIDADSNTLTNIDNNEIKSNAGIDWTKISKTGSSVHDIANVTNVGCAAGQVLKASAGSWICANDVEGVTSINGDASAAQVFSGTSGNVTITDTGAGTLQFNTGHNIVTTGDSAQTITKSLTLDSAILGGNLNANSFTINNWNVATITGTATLTTNNEVVLLNPSTTAFTVNLPDATGNTGKHYRFHYVSTTGTPVTIDGESSDTINGALTIKMKNPYAILDMYSDGTNWVAVYNDLIYGRENNVIISDDFLSGPGTATGIGAQSTLRWTSAGVGTETGLFIDGELDHLGIKRLGTGATSGNDHDFFLGSTPTLNNFDADNPFDLTFIVRPTTAISTVTYRVGANLNTVSASELTSENAMFLFDTTGSSTGADTTHWVCRTRSSGGTDQTTATSSTVTLNQWYNLRILKDGGTIRFLINDVNVCNHSAQIPTSALSPFVTIDTFAGSARSMDIDYFKGSWIMSGR</sequence>
<evidence type="ECO:0000313" key="1">
    <source>
        <dbReference type="EMBL" id="AFS82171.1"/>
    </source>
</evidence>
<organism evidence="1 2">
    <name type="scientific">Candidatus Nitrosopumilus sediminis</name>
    <dbReference type="NCBI Taxonomy" id="1229909"/>
    <lineage>
        <taxon>Archaea</taxon>
        <taxon>Nitrososphaerota</taxon>
        <taxon>Nitrososphaeria</taxon>
        <taxon>Nitrosopumilales</taxon>
        <taxon>Nitrosopumilaceae</taxon>
        <taxon>Nitrosopumilus</taxon>
    </lineage>
</organism>
<evidence type="ECO:0000313" key="2">
    <source>
        <dbReference type="Proteomes" id="UP000006100"/>
    </source>
</evidence>
<accession>K0BCR9</accession>
<dbReference type="Proteomes" id="UP000006100">
    <property type="component" value="Chromosome"/>
</dbReference>
<proteinExistence type="predicted"/>
<dbReference type="STRING" id="1229909.NSED_01795"/>
<reference evidence="1 2" key="1">
    <citation type="journal article" date="2012" name="J. Bacteriol.">
        <title>Draft Genome Sequence of an Ammonia-Oxidizing Archaeon, "Candidatus Nitrosopumilus sediminis" AR2, from Svalbard in the Arctic Circle.</title>
        <authorList>
            <person name="Park S.J."/>
            <person name="Kim J.G."/>
            <person name="Jung M.Y."/>
            <person name="Kim S.J."/>
            <person name="Cha I.T."/>
            <person name="Ghai R."/>
            <person name="Martin-Cuadrado A.B."/>
            <person name="Rodriguez-Valera F."/>
            <person name="Rhee S.K."/>
        </authorList>
    </citation>
    <scope>NUCLEOTIDE SEQUENCE [LARGE SCALE GENOMIC DNA]</scope>
    <source>
        <strain evidence="1 2">AR2</strain>
    </source>
</reference>
<dbReference type="Gene3D" id="2.60.120.560">
    <property type="entry name" value="Exo-inulinase, domain 1"/>
    <property type="match status" value="1"/>
</dbReference>
<protein>
    <submittedName>
        <fullName evidence="1">Prophage MuMc02, head decoration protein</fullName>
    </submittedName>
</protein>
<dbReference type="HOGENOM" id="CLU_330819_0_0_2"/>
<dbReference type="KEGG" id="nir:NSED_01795"/>
<keyword evidence="2" id="KW-1185">Reference proteome</keyword>
<dbReference type="AlphaFoldDB" id="K0BCR9"/>
<name>K0BCR9_9ARCH</name>